<dbReference type="AlphaFoldDB" id="A0AAV9IT70"/>
<feature type="region of interest" description="Disordered" evidence="1">
    <location>
        <begin position="242"/>
        <end position="290"/>
    </location>
</feature>
<reference evidence="2 3" key="1">
    <citation type="submission" date="2022-07" db="EMBL/GenBank/DDBJ databases">
        <title>Genome-wide signatures of adaptation to extreme environments.</title>
        <authorList>
            <person name="Cho C.H."/>
            <person name="Yoon H.S."/>
        </authorList>
    </citation>
    <scope>NUCLEOTIDE SEQUENCE [LARGE SCALE GENOMIC DNA]</scope>
    <source>
        <strain evidence="2 3">DBV 063 E5</strain>
    </source>
</reference>
<comment type="caution">
    <text evidence="2">The sequence shown here is derived from an EMBL/GenBank/DDBJ whole genome shotgun (WGS) entry which is preliminary data.</text>
</comment>
<evidence type="ECO:0000256" key="1">
    <source>
        <dbReference type="SAM" id="MobiDB-lite"/>
    </source>
</evidence>
<protein>
    <submittedName>
        <fullName evidence="2">Uncharacterized protein</fullName>
    </submittedName>
</protein>
<feature type="compositionally biased region" description="Basic and acidic residues" evidence="1">
    <location>
        <begin position="114"/>
        <end position="128"/>
    </location>
</feature>
<feature type="region of interest" description="Disordered" evidence="1">
    <location>
        <begin position="1"/>
        <end position="21"/>
    </location>
</feature>
<dbReference type="Proteomes" id="UP001301350">
    <property type="component" value="Unassembled WGS sequence"/>
</dbReference>
<feature type="region of interest" description="Disordered" evidence="1">
    <location>
        <begin position="357"/>
        <end position="377"/>
    </location>
</feature>
<feature type="region of interest" description="Disordered" evidence="1">
    <location>
        <begin position="71"/>
        <end position="183"/>
    </location>
</feature>
<feature type="compositionally biased region" description="Basic and acidic residues" evidence="1">
    <location>
        <begin position="79"/>
        <end position="99"/>
    </location>
</feature>
<feature type="compositionally biased region" description="Pro residues" evidence="1">
    <location>
        <begin position="527"/>
        <end position="537"/>
    </location>
</feature>
<organism evidence="2 3">
    <name type="scientific">Cyanidium caldarium</name>
    <name type="common">Red alga</name>
    <dbReference type="NCBI Taxonomy" id="2771"/>
    <lineage>
        <taxon>Eukaryota</taxon>
        <taxon>Rhodophyta</taxon>
        <taxon>Bangiophyceae</taxon>
        <taxon>Cyanidiales</taxon>
        <taxon>Cyanidiaceae</taxon>
        <taxon>Cyanidium</taxon>
    </lineage>
</organism>
<gene>
    <name evidence="2" type="ORF">CDCA_CDCA05G1493</name>
</gene>
<evidence type="ECO:0000313" key="2">
    <source>
        <dbReference type="EMBL" id="KAK4535468.1"/>
    </source>
</evidence>
<feature type="compositionally biased region" description="Pro residues" evidence="1">
    <location>
        <begin position="466"/>
        <end position="510"/>
    </location>
</feature>
<sequence length="548" mass="58404">MGDTEDTVERTGSPPPYQPAHVYTREQFVALRESRGVFDMALPSVAAAVACPAAKQRWTRRLVYHDWSVGDVETAGGDGRLERPSRGGRRGSVEGDSGHGEGPLQQSLRGGRRNGPEAEAEPRLERMPRTARRTGAEGEPAFGEGRPEYSARAGRRGGAEAGHGEYASRMHPRRSGGAARSATLSDDAVAGMQLPELVPVSEEWLRPHPLLDAVDARLESAGEETKAGDEYEVEFLEKVQHGEDLLGGAEDGGGGGVPTSPPRRPPEDAWNGDRGGPAWPERATGLSPPQANALADEVNELRIGASNKALRYARGPMEDSDRGFHLKASAARLYDAECSQRRRLREKQEAEEIRQQMEGMRHSSLAPPMRAEGPTLEGSRLCRWSDVAAAGTERNAMPPPFMAAGAADDLEPNVLAFFNQVRAQIISPQLAPGPQLPSPPPPMPSPAGGHVSVDALFASARGPPAGMRPPPPPPPPGFAAYPPSHPPPPGFMHPAPTPPSTMPPGFPPLGRPAEPAVLPGVSGQMPARPPPPGPPQPGYYAERPWPLR</sequence>
<dbReference type="EMBL" id="JANCYW010000005">
    <property type="protein sequence ID" value="KAK4535468.1"/>
    <property type="molecule type" value="Genomic_DNA"/>
</dbReference>
<proteinExistence type="predicted"/>
<feature type="region of interest" description="Disordered" evidence="1">
    <location>
        <begin position="429"/>
        <end position="548"/>
    </location>
</feature>
<keyword evidence="3" id="KW-1185">Reference proteome</keyword>
<accession>A0AAV9IT70</accession>
<evidence type="ECO:0000313" key="3">
    <source>
        <dbReference type="Proteomes" id="UP001301350"/>
    </source>
</evidence>
<feature type="compositionally biased region" description="Pro residues" evidence="1">
    <location>
        <begin position="434"/>
        <end position="445"/>
    </location>
</feature>
<name>A0AAV9IT70_CYACA</name>